<dbReference type="InterPro" id="IPR000873">
    <property type="entry name" value="AMP-dep_synth/lig_dom"/>
</dbReference>
<dbReference type="InterPro" id="IPR054545">
    <property type="entry name" value="ApeI-like"/>
</dbReference>
<dbReference type="Pfam" id="PF22818">
    <property type="entry name" value="ApeI-like"/>
    <property type="match status" value="1"/>
</dbReference>
<feature type="domain" description="AMP-dependent synthetase/ligase" evidence="1">
    <location>
        <begin position="83"/>
        <end position="286"/>
    </location>
</feature>
<evidence type="ECO:0000259" key="2">
    <source>
        <dbReference type="Pfam" id="PF22818"/>
    </source>
</evidence>
<dbReference type="Gene3D" id="3.40.50.12780">
    <property type="entry name" value="N-terminal domain of ligase-like"/>
    <property type="match status" value="1"/>
</dbReference>
<gene>
    <name evidence="3" type="ORF">GCM10008964_05220</name>
</gene>
<dbReference type="InterPro" id="IPR050237">
    <property type="entry name" value="ATP-dep_AMP-bd_enzyme"/>
</dbReference>
<dbReference type="InterPro" id="IPR042099">
    <property type="entry name" value="ANL_N_sf"/>
</dbReference>
<name>A0ABP3CVZ7_9GAMM</name>
<protein>
    <submittedName>
        <fullName evidence="3">Acyl-CoA synthetase family protein</fullName>
    </submittedName>
</protein>
<dbReference type="RefSeq" id="WP_286303652.1">
    <property type="nucleotide sequence ID" value="NZ_AP027741.1"/>
</dbReference>
<comment type="caution">
    <text evidence="3">The sequence shown here is derived from an EMBL/GenBank/DDBJ whole genome shotgun (WGS) entry which is preliminary data.</text>
</comment>
<proteinExistence type="predicted"/>
<keyword evidence="4" id="KW-1185">Reference proteome</keyword>
<reference evidence="4" key="1">
    <citation type="journal article" date="2019" name="Int. J. Syst. Evol. Microbiol.">
        <title>The Global Catalogue of Microorganisms (GCM) 10K type strain sequencing project: providing services to taxonomists for standard genome sequencing and annotation.</title>
        <authorList>
            <consortium name="The Broad Institute Genomics Platform"/>
            <consortium name="The Broad Institute Genome Sequencing Center for Infectious Disease"/>
            <person name="Wu L."/>
            <person name="Ma J."/>
        </authorList>
    </citation>
    <scope>NUCLEOTIDE SEQUENCE [LARGE SCALE GENOMIC DNA]</scope>
    <source>
        <strain evidence="4">JCM 6886</strain>
    </source>
</reference>
<dbReference type="PANTHER" id="PTHR43767">
    <property type="entry name" value="LONG-CHAIN-FATTY-ACID--COA LIGASE"/>
    <property type="match status" value="1"/>
</dbReference>
<dbReference type="Pfam" id="PF00501">
    <property type="entry name" value="AMP-binding"/>
    <property type="match status" value="1"/>
</dbReference>
<dbReference type="PANTHER" id="PTHR43767:SF1">
    <property type="entry name" value="NONRIBOSOMAL PEPTIDE SYNTHASE PES1 (EUROFUNG)-RELATED"/>
    <property type="match status" value="1"/>
</dbReference>
<evidence type="ECO:0000313" key="4">
    <source>
        <dbReference type="Proteomes" id="UP001501476"/>
    </source>
</evidence>
<sequence>MTIPYSLFSWWQGNDDVVIAIDGDRMRDRADLNRRVTAWIASIKEHEGQYWAVYHSDAFECLAIMLALWQLERTVCLSADKLPATVARLQHHVDGFVGEFEQNTFPQPSDEEQEVWQWQKASTDLIALQVFTSGSQGHPKRIDKSLQALDREIAALDCLSCEDVEVVLATVTHQHMYGVIFRLLRPFCYQQAFSAKLHEYPEELIRSASLYGRFCLISSPAHLARMNAEQDWNLVKNNCVEVYSSAAPLTRTESMNVSVYLDVRVKEIYGSTETGAIAWRCQQDTEHDALWHKLSHVQLKTVETGGLEVRFVQGGNSYVLADHIEFDPQGDFALLGRHDPIVKVEGKRLSLTELANAVIEHPWIAEARAILLSRKRTETAVVAVLSESGQQQLITQGRKALIKSMKHSLADQFEPVLLPRRWRFIEAMPVNTQGKLTMNALTALFDKPDTVWPIIEAETVSEQAADFSCRIPEELLYFDGHFQQQAILPGVVQLHWAAKLGQKYLNISGHFHRLEAIKFQQLILPGSVVSLSLSYDHCKQKLSFSFSSEKGVHSSGKVCYA</sequence>
<dbReference type="Proteomes" id="UP001501476">
    <property type="component" value="Unassembled WGS sequence"/>
</dbReference>
<dbReference type="SUPFAM" id="SSF54637">
    <property type="entry name" value="Thioesterase/thiol ester dehydrase-isomerase"/>
    <property type="match status" value="1"/>
</dbReference>
<dbReference type="InterPro" id="IPR045851">
    <property type="entry name" value="AMP-bd_C_sf"/>
</dbReference>
<accession>A0ABP3CVZ7</accession>
<evidence type="ECO:0000259" key="1">
    <source>
        <dbReference type="Pfam" id="PF00501"/>
    </source>
</evidence>
<dbReference type="SUPFAM" id="SSF56801">
    <property type="entry name" value="Acetyl-CoA synthetase-like"/>
    <property type="match status" value="1"/>
</dbReference>
<dbReference type="Gene3D" id="3.10.129.10">
    <property type="entry name" value="Hotdog Thioesterase"/>
    <property type="match status" value="1"/>
</dbReference>
<organism evidence="3 4">
    <name type="scientific">Methylophaga marina</name>
    <dbReference type="NCBI Taxonomy" id="45495"/>
    <lineage>
        <taxon>Bacteria</taxon>
        <taxon>Pseudomonadati</taxon>
        <taxon>Pseudomonadota</taxon>
        <taxon>Gammaproteobacteria</taxon>
        <taxon>Thiotrichales</taxon>
        <taxon>Piscirickettsiaceae</taxon>
        <taxon>Methylophaga</taxon>
    </lineage>
</organism>
<feature type="domain" description="ApeI dehydratase-like" evidence="2">
    <location>
        <begin position="459"/>
        <end position="557"/>
    </location>
</feature>
<dbReference type="EMBL" id="BAAADG010000002">
    <property type="protein sequence ID" value="GAA0216595.1"/>
    <property type="molecule type" value="Genomic_DNA"/>
</dbReference>
<dbReference type="InterPro" id="IPR029069">
    <property type="entry name" value="HotDog_dom_sf"/>
</dbReference>
<evidence type="ECO:0000313" key="3">
    <source>
        <dbReference type="EMBL" id="GAA0216595.1"/>
    </source>
</evidence>
<dbReference type="Gene3D" id="3.30.300.30">
    <property type="match status" value="1"/>
</dbReference>